<evidence type="ECO:0000256" key="8">
    <source>
        <dbReference type="ARBA" id="ARBA00023204"/>
    </source>
</evidence>
<dbReference type="AlphaFoldDB" id="A0A2U1FAY1"/>
<protein>
    <submittedName>
        <fullName evidence="11">Endonuclease/exonuclease/phosphatase family metal-dependent hydrolase</fullName>
    </submittedName>
</protein>
<dbReference type="GO" id="GO:0004519">
    <property type="term" value="F:endonuclease activity"/>
    <property type="evidence" value="ECO:0007669"/>
    <property type="project" value="UniProtKB-KW"/>
</dbReference>
<dbReference type="CDD" id="cd09084">
    <property type="entry name" value="EEP-2"/>
    <property type="match status" value="1"/>
</dbReference>
<evidence type="ECO:0000256" key="5">
    <source>
        <dbReference type="ARBA" id="ARBA00022763"/>
    </source>
</evidence>
<evidence type="ECO:0000256" key="7">
    <source>
        <dbReference type="ARBA" id="ARBA00022842"/>
    </source>
</evidence>
<evidence type="ECO:0000256" key="3">
    <source>
        <dbReference type="ARBA" id="ARBA00022722"/>
    </source>
</evidence>
<keyword evidence="11" id="KW-0269">Exonuclease</keyword>
<dbReference type="GO" id="GO:0004527">
    <property type="term" value="F:exonuclease activity"/>
    <property type="evidence" value="ECO:0007669"/>
    <property type="project" value="UniProtKB-KW"/>
</dbReference>
<keyword evidence="6 11" id="KW-0378">Hydrolase</keyword>
<dbReference type="InterPro" id="IPR036691">
    <property type="entry name" value="Endo/exonu/phosph_ase_sf"/>
</dbReference>
<keyword evidence="3" id="KW-0540">Nuclease</keyword>
<comment type="cofactor">
    <cofactor evidence="1">
        <name>Mn(2+)</name>
        <dbReference type="ChEBI" id="CHEBI:29035"/>
    </cofactor>
</comment>
<evidence type="ECO:0000259" key="10">
    <source>
        <dbReference type="Pfam" id="PF03372"/>
    </source>
</evidence>
<feature type="domain" description="Endonuclease/exonuclease/phosphatase" evidence="10">
    <location>
        <begin position="114"/>
        <end position="363"/>
    </location>
</feature>
<feature type="transmembrane region" description="Helical" evidence="9">
    <location>
        <begin position="74"/>
        <end position="91"/>
    </location>
</feature>
<keyword evidence="9" id="KW-0812">Transmembrane</keyword>
<evidence type="ECO:0000256" key="1">
    <source>
        <dbReference type="ARBA" id="ARBA00001936"/>
    </source>
</evidence>
<dbReference type="EMBL" id="QEKY01000009">
    <property type="protein sequence ID" value="PVZ09328.1"/>
    <property type="molecule type" value="Genomic_DNA"/>
</dbReference>
<keyword evidence="12" id="KW-1185">Reference proteome</keyword>
<dbReference type="Gene3D" id="3.60.10.10">
    <property type="entry name" value="Endonuclease/exonuclease/phosphatase"/>
    <property type="match status" value="1"/>
</dbReference>
<dbReference type="Pfam" id="PF03372">
    <property type="entry name" value="Exo_endo_phos"/>
    <property type="match status" value="1"/>
</dbReference>
<accession>A0A2U1FAY1</accession>
<evidence type="ECO:0000256" key="9">
    <source>
        <dbReference type="SAM" id="Phobius"/>
    </source>
</evidence>
<evidence type="ECO:0000313" key="11">
    <source>
        <dbReference type="EMBL" id="PVZ09328.1"/>
    </source>
</evidence>
<keyword evidence="9" id="KW-1133">Transmembrane helix</keyword>
<dbReference type="OrthoDB" id="635146at2"/>
<evidence type="ECO:0000256" key="6">
    <source>
        <dbReference type="ARBA" id="ARBA00022801"/>
    </source>
</evidence>
<evidence type="ECO:0000256" key="4">
    <source>
        <dbReference type="ARBA" id="ARBA00022723"/>
    </source>
</evidence>
<gene>
    <name evidence="11" type="ORF">C7382_10971</name>
</gene>
<organism evidence="11 12">
    <name type="scientific">Porphyromonas loveana</name>
    <dbReference type="NCBI Taxonomy" id="1884669"/>
    <lineage>
        <taxon>Bacteria</taxon>
        <taxon>Pseudomonadati</taxon>
        <taxon>Bacteroidota</taxon>
        <taxon>Bacteroidia</taxon>
        <taxon>Bacteroidales</taxon>
        <taxon>Porphyromonadaceae</taxon>
        <taxon>Porphyromonas</taxon>
    </lineage>
</organism>
<feature type="transmembrane region" description="Helical" evidence="9">
    <location>
        <begin position="45"/>
        <end position="67"/>
    </location>
</feature>
<keyword evidence="8" id="KW-0234">DNA repair</keyword>
<sequence length="373" mass="42283">MSAKKKARGHVRTLLHSVSVLVNFAITSAYLLSVLSVYISPDAFVLPAFFGLAFPFLLAAQIGMVGYWILRTRVVWIIGNALLLLITWGTIDSYTPLHRKVRESAIPDERIKVMTYNVKAFDFKAHSRQQPNPILKYIKGCGADIICLQEARLSRGKKDGYVSRETFRRYLPEYPHIDVTYARGQDGGSCLILLSKFPIVETERIAYESLFNGSVAYTLMIRDKRVLVVNNHLESFRMTMADGEDYMKMARDGEATALSRQMTAKMGPAYALRAVQADSVSRYISRSETEHIIVCGDFNDTPVSYAHHHIGQGLRDAYADTGYGPGFTFNHRVYKVRIDHIFYSPTFLAYNCTVDRTIRASDHYPVWCYLVAQ</sequence>
<evidence type="ECO:0000313" key="12">
    <source>
        <dbReference type="Proteomes" id="UP000245462"/>
    </source>
</evidence>
<reference evidence="11 12" key="1">
    <citation type="submission" date="2018-04" db="EMBL/GenBank/DDBJ databases">
        <title>Genomic Encyclopedia of Type Strains, Phase IV (KMG-IV): sequencing the most valuable type-strain genomes for metagenomic binning, comparative biology and taxonomic classification.</title>
        <authorList>
            <person name="Goeker M."/>
        </authorList>
    </citation>
    <scope>NUCLEOTIDE SEQUENCE [LARGE SCALE GENOMIC DNA]</scope>
    <source>
        <strain evidence="11 12">DSM 28520</strain>
    </source>
</reference>
<name>A0A2U1FAY1_9PORP</name>
<dbReference type="InterPro" id="IPR005135">
    <property type="entry name" value="Endo/exonuclease/phosphatase"/>
</dbReference>
<dbReference type="PANTHER" id="PTHR15822">
    <property type="entry name" value="TRAF AND TNF RECEPTOR-ASSOCIATED PROTEIN"/>
    <property type="match status" value="1"/>
</dbReference>
<dbReference type="PANTHER" id="PTHR15822:SF4">
    <property type="entry name" value="TYROSYL-DNA PHOSPHODIESTERASE 2"/>
    <property type="match status" value="1"/>
</dbReference>
<keyword evidence="7" id="KW-0460">Magnesium</keyword>
<keyword evidence="11" id="KW-0255">Endonuclease</keyword>
<proteinExistence type="predicted"/>
<comment type="caution">
    <text evidence="11">The sequence shown here is derived from an EMBL/GenBank/DDBJ whole genome shotgun (WGS) entry which is preliminary data.</text>
</comment>
<feature type="transmembrane region" description="Helical" evidence="9">
    <location>
        <begin position="20"/>
        <end position="39"/>
    </location>
</feature>
<dbReference type="SUPFAM" id="SSF56219">
    <property type="entry name" value="DNase I-like"/>
    <property type="match status" value="1"/>
</dbReference>
<evidence type="ECO:0000256" key="2">
    <source>
        <dbReference type="ARBA" id="ARBA00001946"/>
    </source>
</evidence>
<comment type="cofactor">
    <cofactor evidence="2">
        <name>Mg(2+)</name>
        <dbReference type="ChEBI" id="CHEBI:18420"/>
    </cofactor>
</comment>
<keyword evidence="9" id="KW-0472">Membrane</keyword>
<dbReference type="GO" id="GO:0046872">
    <property type="term" value="F:metal ion binding"/>
    <property type="evidence" value="ECO:0007669"/>
    <property type="project" value="UniProtKB-KW"/>
</dbReference>
<dbReference type="GeneID" id="94550957"/>
<dbReference type="RefSeq" id="WP_116679489.1">
    <property type="nucleotide sequence ID" value="NZ_JBGXZY010000069.1"/>
</dbReference>
<dbReference type="InterPro" id="IPR051547">
    <property type="entry name" value="TDP2-like"/>
</dbReference>
<dbReference type="Proteomes" id="UP000245462">
    <property type="component" value="Unassembled WGS sequence"/>
</dbReference>
<keyword evidence="5" id="KW-0227">DNA damage</keyword>
<dbReference type="GO" id="GO:0006281">
    <property type="term" value="P:DNA repair"/>
    <property type="evidence" value="ECO:0007669"/>
    <property type="project" value="UniProtKB-KW"/>
</dbReference>
<keyword evidence="4" id="KW-0479">Metal-binding</keyword>